<dbReference type="InterPro" id="IPR027051">
    <property type="entry name" value="XdhC_Rossmann_dom"/>
</dbReference>
<proteinExistence type="predicted"/>
<dbReference type="Pfam" id="PF13478">
    <property type="entry name" value="XdhC_C"/>
    <property type="match status" value="1"/>
</dbReference>
<dbReference type="InterPro" id="IPR003777">
    <property type="entry name" value="XdhC_CoxI"/>
</dbReference>
<name>A0A0L6CZF6_9RHOB</name>
<feature type="domain" description="XdhC- CoxI" evidence="1">
    <location>
        <begin position="14"/>
        <end position="78"/>
    </location>
</feature>
<evidence type="ECO:0000313" key="4">
    <source>
        <dbReference type="Proteomes" id="UP000037046"/>
    </source>
</evidence>
<dbReference type="Pfam" id="PF02625">
    <property type="entry name" value="XdhC_CoxI"/>
    <property type="match status" value="1"/>
</dbReference>
<protein>
    <submittedName>
        <fullName evidence="3">XdhC and CoxI family protein</fullName>
    </submittedName>
</protein>
<dbReference type="Gene3D" id="3.40.50.720">
    <property type="entry name" value="NAD(P)-binding Rossmann-like Domain"/>
    <property type="match status" value="1"/>
</dbReference>
<accession>A0A0L6CZF6</accession>
<dbReference type="STRING" id="74031.SAMN04488077_10856"/>
<feature type="domain" description="XdhC Rossmann" evidence="2">
    <location>
        <begin position="120"/>
        <end position="250"/>
    </location>
</feature>
<dbReference type="OrthoDB" id="5242066at2"/>
<dbReference type="PANTHER" id="PTHR30388">
    <property type="entry name" value="ALDEHYDE OXIDOREDUCTASE MOLYBDENUM COFACTOR ASSEMBLY PROTEIN"/>
    <property type="match status" value="1"/>
</dbReference>
<comment type="caution">
    <text evidence="3">The sequence shown here is derived from an EMBL/GenBank/DDBJ whole genome shotgun (WGS) entry which is preliminary data.</text>
</comment>
<reference evidence="4" key="1">
    <citation type="submission" date="2015-07" db="EMBL/GenBank/DDBJ databases">
        <title>Draft Genome Sequence of Roseovarius tolerans EL-164, a producer of N-Acylated Alanine Methyl Esters (NAMEs).</title>
        <authorList>
            <person name="Voget S."/>
            <person name="Bruns H."/>
            <person name="Wagner-Doebler I."/>
            <person name="Schulz S."/>
            <person name="Daniel R."/>
        </authorList>
    </citation>
    <scope>NUCLEOTIDE SEQUENCE [LARGE SCALE GENOMIC DNA]</scope>
    <source>
        <strain evidence="4">EL-164</strain>
    </source>
</reference>
<dbReference type="AlphaFoldDB" id="A0A0L6CZF6"/>
<evidence type="ECO:0000259" key="1">
    <source>
        <dbReference type="Pfam" id="PF02625"/>
    </source>
</evidence>
<dbReference type="Proteomes" id="UP000037046">
    <property type="component" value="Unassembled WGS sequence"/>
</dbReference>
<gene>
    <name evidence="3" type="ORF">ROTO_02480</name>
</gene>
<dbReference type="PANTHER" id="PTHR30388:SF6">
    <property type="entry name" value="XANTHINE DEHYDROGENASE SUBUNIT A-RELATED"/>
    <property type="match status" value="1"/>
</dbReference>
<evidence type="ECO:0000259" key="2">
    <source>
        <dbReference type="Pfam" id="PF13478"/>
    </source>
</evidence>
<dbReference type="RefSeq" id="WP_050661209.1">
    <property type="nucleotide sequence ID" value="NZ_CP118494.1"/>
</dbReference>
<sequence length="267" mass="27447">MAGFDIYDEIETLRRAGAPFCVATVIRTADATSAKAGAKAAVTGAGKIIGHLGGACVQRAVCAASTEALSAGAPRLISVRPSENVVDLGCEAEMQLYKSGCPSGGTVDLLIEPWRAAPCLMIYGATPIARALSEHAALMGFRVMMEVGAEAGQAEVARLEEGEMPALEPRDVVVVASQGKGDMAALSAALSTQAGWVAMVASRRKADVLRDKLTVQGVDAARLAVLKSPAGLNIGAVDPHEIALSILAEIVAWKNAHAVHPAGRQSG</sequence>
<keyword evidence="4" id="KW-1185">Reference proteome</keyword>
<dbReference type="PATRIC" id="fig|74031.6.peg.253"/>
<dbReference type="EMBL" id="LGVV01000002">
    <property type="protein sequence ID" value="KNX43119.1"/>
    <property type="molecule type" value="Genomic_DNA"/>
</dbReference>
<organism evidence="3 4">
    <name type="scientific">Roseovarius tolerans</name>
    <dbReference type="NCBI Taxonomy" id="74031"/>
    <lineage>
        <taxon>Bacteria</taxon>
        <taxon>Pseudomonadati</taxon>
        <taxon>Pseudomonadota</taxon>
        <taxon>Alphaproteobacteria</taxon>
        <taxon>Rhodobacterales</taxon>
        <taxon>Roseobacteraceae</taxon>
        <taxon>Roseovarius</taxon>
    </lineage>
</organism>
<dbReference type="InterPro" id="IPR052698">
    <property type="entry name" value="MoCofactor_Util/Proc"/>
</dbReference>
<evidence type="ECO:0000313" key="3">
    <source>
        <dbReference type="EMBL" id="KNX43119.1"/>
    </source>
</evidence>